<dbReference type="EC" id="2.7.6.3" evidence="3"/>
<evidence type="ECO:0000256" key="7">
    <source>
        <dbReference type="ARBA" id="ARBA00022777"/>
    </source>
</evidence>
<evidence type="ECO:0000256" key="9">
    <source>
        <dbReference type="ARBA" id="ARBA00022909"/>
    </source>
</evidence>
<comment type="caution">
    <text evidence="14">The sequence shown here is derived from an EMBL/GenBank/DDBJ whole genome shotgun (WGS) entry which is preliminary data.</text>
</comment>
<dbReference type="GO" id="GO:0016301">
    <property type="term" value="F:kinase activity"/>
    <property type="evidence" value="ECO:0007669"/>
    <property type="project" value="UniProtKB-KW"/>
</dbReference>
<protein>
    <recommendedName>
        <fullName evidence="4">2-amino-4-hydroxy-6-hydroxymethyldihydropteridine pyrophosphokinase</fullName>
        <ecNumber evidence="3">2.7.6.3</ecNumber>
    </recommendedName>
    <alternativeName>
        <fullName evidence="11">6-hydroxymethyl-7,8-dihydropterin pyrophosphokinase</fullName>
    </alternativeName>
    <alternativeName>
        <fullName evidence="12">7,8-dihydro-6-hydroxymethylpterin-pyrophosphokinase</fullName>
    </alternativeName>
</protein>
<dbReference type="PANTHER" id="PTHR43071:SF1">
    <property type="entry name" value="2-AMINO-4-HYDROXY-6-HYDROXYMETHYLDIHYDROPTERIDINE PYROPHOSPHOKINASE"/>
    <property type="match status" value="1"/>
</dbReference>
<comment type="similarity">
    <text evidence="2">Belongs to the HPPK family.</text>
</comment>
<evidence type="ECO:0000256" key="5">
    <source>
        <dbReference type="ARBA" id="ARBA00022679"/>
    </source>
</evidence>
<keyword evidence="15" id="KW-1185">Reference proteome</keyword>
<evidence type="ECO:0000256" key="10">
    <source>
        <dbReference type="ARBA" id="ARBA00029409"/>
    </source>
</evidence>
<evidence type="ECO:0000256" key="1">
    <source>
        <dbReference type="ARBA" id="ARBA00005051"/>
    </source>
</evidence>
<dbReference type="InterPro" id="IPR000550">
    <property type="entry name" value="Hppk"/>
</dbReference>
<evidence type="ECO:0000256" key="8">
    <source>
        <dbReference type="ARBA" id="ARBA00022840"/>
    </source>
</evidence>
<dbReference type="Proteomes" id="UP000016568">
    <property type="component" value="Unassembled WGS sequence"/>
</dbReference>
<evidence type="ECO:0000256" key="2">
    <source>
        <dbReference type="ARBA" id="ARBA00005810"/>
    </source>
</evidence>
<keyword evidence="6" id="KW-0547">Nucleotide-binding</keyword>
<keyword evidence="8" id="KW-0067">ATP-binding</keyword>
<reference evidence="14 15" key="1">
    <citation type="submission" date="2013-09" db="EMBL/GenBank/DDBJ databases">
        <title>Whole genome shotgun sequence of Novosphingobium tardaugens NBRC 16725.</title>
        <authorList>
            <person name="Isaki S."/>
            <person name="Hosoyama A."/>
            <person name="Tsuchikane K."/>
            <person name="Katsumata H."/>
            <person name="Ando Y."/>
            <person name="Yamazaki S."/>
            <person name="Fujita N."/>
        </authorList>
    </citation>
    <scope>NUCLEOTIDE SEQUENCE [LARGE SCALE GENOMIC DNA]</scope>
    <source>
        <strain evidence="14 15">NBRC 16725</strain>
    </source>
</reference>
<dbReference type="PROSITE" id="PS00794">
    <property type="entry name" value="HPPK"/>
    <property type="match status" value="1"/>
</dbReference>
<feature type="domain" description="7,8-dihydro-6-hydroxymethylpterin-pyrophosphokinase" evidence="13">
    <location>
        <begin position="94"/>
        <end position="105"/>
    </location>
</feature>
<dbReference type="EMBL" id="BASZ01000012">
    <property type="protein sequence ID" value="GAD50800.1"/>
    <property type="molecule type" value="Genomic_DNA"/>
</dbReference>
<comment type="pathway">
    <text evidence="1">Cofactor biosynthesis; tetrahydrofolate biosynthesis; 2-amino-4-hydroxy-6-hydroxymethyl-7,8-dihydropteridine diphosphate from 7,8-dihydroneopterin triphosphate: step 4/4.</text>
</comment>
<dbReference type="RefSeq" id="WP_021691618.1">
    <property type="nucleotide sequence ID" value="NZ_BASZ01000012.1"/>
</dbReference>
<dbReference type="GO" id="GO:0005524">
    <property type="term" value="F:ATP binding"/>
    <property type="evidence" value="ECO:0007669"/>
    <property type="project" value="UniProtKB-KW"/>
</dbReference>
<keyword evidence="5" id="KW-0808">Transferase</keyword>
<keyword evidence="7 14" id="KW-0418">Kinase</keyword>
<dbReference type="OrthoDB" id="9808041at2"/>
<dbReference type="PANTHER" id="PTHR43071">
    <property type="entry name" value="2-AMINO-4-HYDROXY-6-HYDROXYMETHYLDIHYDROPTERIDINE PYROPHOSPHOKINASE"/>
    <property type="match status" value="1"/>
</dbReference>
<evidence type="ECO:0000256" key="3">
    <source>
        <dbReference type="ARBA" id="ARBA00013253"/>
    </source>
</evidence>
<comment type="function">
    <text evidence="10">Catalyzes the transfer of pyrophosphate from adenosine triphosphate (ATP) to 6-hydroxymethyl-7,8-dihydropterin, an enzymatic step in folate biosynthesis pathway.</text>
</comment>
<dbReference type="AlphaFoldDB" id="U2YPG2"/>
<dbReference type="eggNOG" id="COG0801">
    <property type="taxonomic scope" value="Bacteria"/>
</dbReference>
<evidence type="ECO:0000313" key="14">
    <source>
        <dbReference type="EMBL" id="GAD50800.1"/>
    </source>
</evidence>
<evidence type="ECO:0000259" key="13">
    <source>
        <dbReference type="PROSITE" id="PS00794"/>
    </source>
</evidence>
<accession>U2YPG2</accession>
<organism evidence="14 15">
    <name type="scientific">Caenibius tardaugens NBRC 16725</name>
    <dbReference type="NCBI Taxonomy" id="1219035"/>
    <lineage>
        <taxon>Bacteria</taxon>
        <taxon>Pseudomonadati</taxon>
        <taxon>Pseudomonadota</taxon>
        <taxon>Alphaproteobacteria</taxon>
        <taxon>Sphingomonadales</taxon>
        <taxon>Erythrobacteraceae</taxon>
        <taxon>Caenibius</taxon>
    </lineage>
</organism>
<evidence type="ECO:0000256" key="11">
    <source>
        <dbReference type="ARBA" id="ARBA00029766"/>
    </source>
</evidence>
<evidence type="ECO:0000256" key="6">
    <source>
        <dbReference type="ARBA" id="ARBA00022741"/>
    </source>
</evidence>
<evidence type="ECO:0000256" key="12">
    <source>
        <dbReference type="ARBA" id="ARBA00033413"/>
    </source>
</evidence>
<dbReference type="Gene3D" id="3.30.70.560">
    <property type="entry name" value="7,8-Dihydro-6-hydroxymethylpterin-pyrophosphokinase HPPK"/>
    <property type="match status" value="1"/>
</dbReference>
<evidence type="ECO:0000256" key="4">
    <source>
        <dbReference type="ARBA" id="ARBA00016218"/>
    </source>
</evidence>
<dbReference type="InterPro" id="IPR035907">
    <property type="entry name" value="Hppk_sf"/>
</dbReference>
<dbReference type="SUPFAM" id="SSF55083">
    <property type="entry name" value="6-hydroxymethyl-7,8-dihydropterin pyrophosphokinase, HPPK"/>
    <property type="match status" value="1"/>
</dbReference>
<dbReference type="UniPathway" id="UPA00077">
    <property type="reaction ID" value="UER00155"/>
</dbReference>
<proteinExistence type="inferred from homology"/>
<dbReference type="GO" id="GO:0003848">
    <property type="term" value="F:2-amino-4-hydroxy-6-hydroxymethyldihydropteridine diphosphokinase activity"/>
    <property type="evidence" value="ECO:0007669"/>
    <property type="project" value="UniProtKB-EC"/>
</dbReference>
<gene>
    <name evidence="14" type="primary">folK</name>
    <name evidence="14" type="ORF">NT2_12_00640</name>
</gene>
<evidence type="ECO:0000313" key="15">
    <source>
        <dbReference type="Proteomes" id="UP000016568"/>
    </source>
</evidence>
<dbReference type="KEGG" id="ntd:EGO55_10885"/>
<sequence>MGAHLYLVALGSNVRHPRYGAPRAVLRAAFAALDRGPLQLVRAARVIETAPLGPSRRRYANAVALVRSDCTPPEMLHELHRIEAAFGRRRMGARWGARVLDLDIVLWDGGAYAVSGLTIPHAAFRQRDFVLGPARQIAGDWRDPISGLTIYQLFARLTRNRPLPRAATWSGP</sequence>
<dbReference type="GO" id="GO:0046656">
    <property type="term" value="P:folic acid biosynthetic process"/>
    <property type="evidence" value="ECO:0007669"/>
    <property type="project" value="UniProtKB-KW"/>
</dbReference>
<dbReference type="NCBIfam" id="TIGR01498">
    <property type="entry name" value="folK"/>
    <property type="match status" value="1"/>
</dbReference>
<dbReference type="GO" id="GO:0046654">
    <property type="term" value="P:tetrahydrofolate biosynthetic process"/>
    <property type="evidence" value="ECO:0007669"/>
    <property type="project" value="UniProtKB-UniPathway"/>
</dbReference>
<name>U2YPG2_9SPHN</name>
<keyword evidence="9" id="KW-0289">Folate biosynthesis</keyword>
<dbReference type="CDD" id="cd00483">
    <property type="entry name" value="HPPK"/>
    <property type="match status" value="1"/>
</dbReference>
<dbReference type="Pfam" id="PF01288">
    <property type="entry name" value="HPPK"/>
    <property type="match status" value="1"/>
</dbReference>